<dbReference type="WBParaSite" id="SSTP_0001019500.1">
    <property type="protein sequence ID" value="SSTP_0001019500.1"/>
    <property type="gene ID" value="SSTP_0001019500"/>
</dbReference>
<keyword evidence="1" id="KW-0732">Signal</keyword>
<keyword evidence="2" id="KW-1185">Reference proteome</keyword>
<name>A0A0K0EL51_STRER</name>
<evidence type="ECO:0000256" key="1">
    <source>
        <dbReference type="SAM" id="SignalP"/>
    </source>
</evidence>
<evidence type="ECO:0000313" key="3">
    <source>
        <dbReference type="WBParaSite" id="SSTP_0001019500.1"/>
    </source>
</evidence>
<evidence type="ECO:0000313" key="4">
    <source>
        <dbReference type="WBParaSite" id="TCONS_00007672.p1"/>
    </source>
</evidence>
<organism evidence="3">
    <name type="scientific">Strongyloides stercoralis</name>
    <name type="common">Threadworm</name>
    <dbReference type="NCBI Taxonomy" id="6248"/>
    <lineage>
        <taxon>Eukaryota</taxon>
        <taxon>Metazoa</taxon>
        <taxon>Ecdysozoa</taxon>
        <taxon>Nematoda</taxon>
        <taxon>Chromadorea</taxon>
        <taxon>Rhabditida</taxon>
        <taxon>Tylenchina</taxon>
        <taxon>Panagrolaimomorpha</taxon>
        <taxon>Strongyloidoidea</taxon>
        <taxon>Strongyloididae</taxon>
        <taxon>Strongyloides</taxon>
    </lineage>
</organism>
<proteinExistence type="predicted"/>
<dbReference type="AlphaFoldDB" id="A0A0K0EL51"/>
<dbReference type="WBParaSite" id="TCONS_00007672.p1">
    <property type="protein sequence ID" value="TCONS_00007672.p1"/>
    <property type="gene ID" value="XLOC_005711"/>
</dbReference>
<evidence type="ECO:0000313" key="2">
    <source>
        <dbReference type="Proteomes" id="UP000035681"/>
    </source>
</evidence>
<protein>
    <submittedName>
        <fullName evidence="3 4">Uncharacterized protein</fullName>
    </submittedName>
</protein>
<accession>A0A0K0EL51</accession>
<dbReference type="PROSITE" id="PS51257">
    <property type="entry name" value="PROKAR_LIPOPROTEIN"/>
    <property type="match status" value="1"/>
</dbReference>
<feature type="signal peptide" evidence="1">
    <location>
        <begin position="1"/>
        <end position="19"/>
    </location>
</feature>
<sequence length="166" mass="19472">MTFYKTFLFLLIFLTNCNGISISCGLSDEECYLDVGYNFLPLDDDILKPLNSNQINSIQHILNNTNYDTRLKRITLNFLLNKFISGKYLKNITDTIGQELSNKIEDSLNENWIFKSCFPYCTNYHKENAISNIPFFKKSLNQFYYPYNGNINNYNKKNLINQLHNS</sequence>
<feature type="chain" id="PRO_5005328404" evidence="1">
    <location>
        <begin position="20"/>
        <end position="166"/>
    </location>
</feature>
<reference evidence="3" key="1">
    <citation type="submission" date="2015-08" db="UniProtKB">
        <authorList>
            <consortium name="WormBaseParasite"/>
        </authorList>
    </citation>
    <scope>IDENTIFICATION</scope>
</reference>
<dbReference type="Proteomes" id="UP000035681">
    <property type="component" value="Unplaced"/>
</dbReference>